<evidence type="ECO:0000313" key="2">
    <source>
        <dbReference type="EMBL" id="KRY84567.1"/>
    </source>
</evidence>
<dbReference type="Proteomes" id="UP000054826">
    <property type="component" value="Unassembled WGS sequence"/>
</dbReference>
<dbReference type="EMBL" id="JYDR01000099">
    <property type="protein sequence ID" value="KRY69017.1"/>
    <property type="molecule type" value="Genomic_DNA"/>
</dbReference>
<dbReference type="EMBL" id="JYDV01000053">
    <property type="protein sequence ID" value="KRZ37798.1"/>
    <property type="molecule type" value="Genomic_DNA"/>
</dbReference>
<protein>
    <submittedName>
        <fullName evidence="2">Uncharacterized protein</fullName>
    </submittedName>
</protein>
<evidence type="ECO:0000313" key="5">
    <source>
        <dbReference type="Proteomes" id="UP000054826"/>
    </source>
</evidence>
<dbReference type="Proteomes" id="UP000054995">
    <property type="component" value="Unassembled WGS sequence"/>
</dbReference>
<name>A0A0V1FEU0_TRIPS</name>
<sequence>MLQYHIEQNIMEKYNSYVSVVNLNFVHCECRSTVITLVMNDVYKLVIDAQCFFVVLQLQISDLILAALRAMHCSNFV</sequence>
<evidence type="ECO:0000313" key="1">
    <source>
        <dbReference type="EMBL" id="KRY69017.1"/>
    </source>
</evidence>
<comment type="caution">
    <text evidence="2">The sequence shown here is derived from an EMBL/GenBank/DDBJ whole genome shotgun (WGS) entry which is preliminary data.</text>
</comment>
<accession>A0A0V1FEU0</accession>
<dbReference type="AlphaFoldDB" id="A0A0V1FEU0"/>
<reference evidence="4 5" key="1">
    <citation type="submission" date="2015-01" db="EMBL/GenBank/DDBJ databases">
        <title>Evolution of Trichinella species and genotypes.</title>
        <authorList>
            <person name="Korhonen P.K."/>
            <person name="Edoardo P."/>
            <person name="Giuseppe L.R."/>
            <person name="Gasser R.B."/>
        </authorList>
    </citation>
    <scope>NUCLEOTIDE SEQUENCE [LARGE SCALE GENOMIC DNA]</scope>
    <source>
        <strain evidence="1">ISS13</strain>
        <strain evidence="3">ISS176</strain>
        <strain evidence="2">ISS470</strain>
    </source>
</reference>
<proteinExistence type="predicted"/>
<dbReference type="EMBL" id="JYDT01000111">
    <property type="protein sequence ID" value="KRY84567.1"/>
    <property type="molecule type" value="Genomic_DNA"/>
</dbReference>
<keyword evidence="6" id="KW-1185">Reference proteome</keyword>
<organism evidence="2 6">
    <name type="scientific">Trichinella pseudospiralis</name>
    <name type="common">Parasitic roundworm</name>
    <dbReference type="NCBI Taxonomy" id="6337"/>
    <lineage>
        <taxon>Eukaryota</taxon>
        <taxon>Metazoa</taxon>
        <taxon>Ecdysozoa</taxon>
        <taxon>Nematoda</taxon>
        <taxon>Enoplea</taxon>
        <taxon>Dorylaimia</taxon>
        <taxon>Trichinellida</taxon>
        <taxon>Trichinellidae</taxon>
        <taxon>Trichinella</taxon>
    </lineage>
</organism>
<evidence type="ECO:0000313" key="3">
    <source>
        <dbReference type="EMBL" id="KRZ37798.1"/>
    </source>
</evidence>
<evidence type="ECO:0000313" key="6">
    <source>
        <dbReference type="Proteomes" id="UP000054995"/>
    </source>
</evidence>
<dbReference type="Proteomes" id="UP000054632">
    <property type="component" value="Unassembled WGS sequence"/>
</dbReference>
<gene>
    <name evidence="1" type="ORF">T4A_1946</name>
    <name evidence="3" type="ORF">T4C_7686</name>
    <name evidence="2" type="ORF">T4D_6275</name>
</gene>
<evidence type="ECO:0000313" key="4">
    <source>
        <dbReference type="Proteomes" id="UP000054632"/>
    </source>
</evidence>